<dbReference type="PANTHER" id="PTHR12993:SF30">
    <property type="entry name" value="N-ACETYL-ALPHA-D-GLUCOSAMINYL L-MALATE DEACETYLASE 1"/>
    <property type="match status" value="1"/>
</dbReference>
<organism evidence="2 3">
    <name type="scientific">Streptomyces graminofaciens</name>
    <dbReference type="NCBI Taxonomy" id="68212"/>
    <lineage>
        <taxon>Bacteria</taxon>
        <taxon>Bacillati</taxon>
        <taxon>Actinomycetota</taxon>
        <taxon>Actinomycetes</taxon>
        <taxon>Kitasatosporales</taxon>
        <taxon>Streptomycetaceae</taxon>
        <taxon>Streptomyces</taxon>
    </lineage>
</organism>
<dbReference type="PANTHER" id="PTHR12993">
    <property type="entry name" value="N-ACETYLGLUCOSAMINYL-PHOSPHATIDYLINOSITOL DE-N-ACETYLASE-RELATED"/>
    <property type="match status" value="1"/>
</dbReference>
<dbReference type="Gene3D" id="3.40.50.10320">
    <property type="entry name" value="LmbE-like"/>
    <property type="match status" value="1"/>
</dbReference>
<name>A0ABN5VY44_9ACTN</name>
<gene>
    <name evidence="2" type="ORF">SGFS_096610</name>
</gene>
<keyword evidence="1" id="KW-0862">Zinc</keyword>
<reference evidence="2 3" key="1">
    <citation type="journal article" date="2010" name="ChemBioChem">
        <title>Cloning and characterization of the biosynthetic gene cluster of 16-membered macrolide antibiotic FD-891: involvement of a dual functional cytochrome P450 monooxygenase catalyzing epoxidation and hydroxylation.</title>
        <authorList>
            <person name="Kudo F."/>
            <person name="Motegi A."/>
            <person name="Mizoue K."/>
            <person name="Eguchi T."/>
        </authorList>
    </citation>
    <scope>NUCLEOTIDE SEQUENCE [LARGE SCALE GENOMIC DNA]</scope>
    <source>
        <strain evidence="2 3">A-8890</strain>
    </source>
</reference>
<protein>
    <recommendedName>
        <fullName evidence="4">PIG-L family deacetylase</fullName>
    </recommendedName>
</protein>
<sequence length="206" mass="22174">MWDRVLAVGAHPDDIEFGCGGALLRHAAQGASITLVVVSDGARGGDATERAAEQTRAAEALGAKVVMLRLPDGRLGPLDELVTLLEEEIASADPDLVYTHLPEDTHQDHIQTHRAMRIAARQLANVLLFESPRSPLLSSGIGVNIGSVIKEKATLLSTHASQVRTRPELRSKSVRARAFLHGTRFGCDFAEMFVPLRFALPLGSAE</sequence>
<dbReference type="Proteomes" id="UP001321542">
    <property type="component" value="Chromosome"/>
</dbReference>
<evidence type="ECO:0000313" key="2">
    <source>
        <dbReference type="EMBL" id="BBC38367.1"/>
    </source>
</evidence>
<evidence type="ECO:0000313" key="3">
    <source>
        <dbReference type="Proteomes" id="UP001321542"/>
    </source>
</evidence>
<dbReference type="RefSeq" id="WP_286258854.1">
    <property type="nucleotide sequence ID" value="NZ_AP018448.1"/>
</dbReference>
<keyword evidence="3" id="KW-1185">Reference proteome</keyword>
<reference evidence="2 3" key="2">
    <citation type="journal article" date="2023" name="ChemBioChem">
        <title>Acyltransferase Domain Exchange between Two Independent Type I Polyketide Synthases in the Same Producer Strain of Macrolide Antibiotics.</title>
        <authorList>
            <person name="Kudo F."/>
            <person name="Kishikawa K."/>
            <person name="Tsuboi K."/>
            <person name="Kido T."/>
            <person name="Usui T."/>
            <person name="Hashimoto J."/>
            <person name="Shin-Ya K."/>
            <person name="Miyanaga A."/>
            <person name="Eguchi T."/>
        </authorList>
    </citation>
    <scope>NUCLEOTIDE SEQUENCE [LARGE SCALE GENOMIC DNA]</scope>
    <source>
        <strain evidence="2 3">A-8890</strain>
    </source>
</reference>
<accession>A0ABN5VY44</accession>
<proteinExistence type="predicted"/>
<dbReference type="SUPFAM" id="SSF102588">
    <property type="entry name" value="LmbE-like"/>
    <property type="match status" value="1"/>
</dbReference>
<evidence type="ECO:0000256" key="1">
    <source>
        <dbReference type="ARBA" id="ARBA00022833"/>
    </source>
</evidence>
<dbReference type="Pfam" id="PF02585">
    <property type="entry name" value="PIG-L"/>
    <property type="match status" value="1"/>
</dbReference>
<dbReference type="InterPro" id="IPR003737">
    <property type="entry name" value="GlcNAc_PI_deacetylase-related"/>
</dbReference>
<dbReference type="EMBL" id="AP018448">
    <property type="protein sequence ID" value="BBC38367.1"/>
    <property type="molecule type" value="Genomic_DNA"/>
</dbReference>
<dbReference type="InterPro" id="IPR024078">
    <property type="entry name" value="LmbE-like_dom_sf"/>
</dbReference>
<evidence type="ECO:0008006" key="4">
    <source>
        <dbReference type="Google" id="ProtNLM"/>
    </source>
</evidence>